<dbReference type="Proteomes" id="UP001200741">
    <property type="component" value="Unassembled WGS sequence"/>
</dbReference>
<keyword evidence="3" id="KW-1185">Reference proteome</keyword>
<evidence type="ECO:0000313" key="2">
    <source>
        <dbReference type="EMBL" id="MCE4556539.1"/>
    </source>
</evidence>
<sequence length="174" mass="19267">MRIKLIEELPMASSAELYQLSWVIEQLLADPRRVVQARAQLHTGQQVQYLQWADGKLHSGRVVGMHGDHVAIHDPAYSKPFKVHYGAIVAEPGATSAGSESAPSAEVKPDKPRPPPEIAGRADFRVGNRVTFTDTNLQHRVGLIVRVNQHTATLDCDGQKWRVAFGLLRHLVDV</sequence>
<evidence type="ECO:0000256" key="1">
    <source>
        <dbReference type="SAM" id="MobiDB-lite"/>
    </source>
</evidence>
<dbReference type="EMBL" id="JAJTWU010000008">
    <property type="protein sequence ID" value="MCE4556539.1"/>
    <property type="molecule type" value="Genomic_DNA"/>
</dbReference>
<accession>A0ABS8XV22</accession>
<proteinExistence type="predicted"/>
<dbReference type="RefSeq" id="WP_233373588.1">
    <property type="nucleotide sequence ID" value="NZ_JAJTWU010000008.1"/>
</dbReference>
<protein>
    <submittedName>
        <fullName evidence="2">Uncharacterized protein</fullName>
    </submittedName>
</protein>
<reference evidence="2 3" key="1">
    <citation type="submission" date="2021-12" db="EMBL/GenBank/DDBJ databases">
        <title>Genome seq of P8.</title>
        <authorList>
            <person name="Seo T."/>
        </authorList>
    </citation>
    <scope>NUCLEOTIDE SEQUENCE [LARGE SCALE GENOMIC DNA]</scope>
    <source>
        <strain evidence="2 3">P8</strain>
    </source>
</reference>
<feature type="compositionally biased region" description="Basic and acidic residues" evidence="1">
    <location>
        <begin position="107"/>
        <end position="122"/>
    </location>
</feature>
<organism evidence="2 3">
    <name type="scientific">Pelomonas cellulosilytica</name>
    <dbReference type="NCBI Taxonomy" id="2906762"/>
    <lineage>
        <taxon>Bacteria</taxon>
        <taxon>Pseudomonadati</taxon>
        <taxon>Pseudomonadota</taxon>
        <taxon>Betaproteobacteria</taxon>
        <taxon>Burkholderiales</taxon>
        <taxon>Sphaerotilaceae</taxon>
        <taxon>Roseateles</taxon>
    </lineage>
</organism>
<feature type="region of interest" description="Disordered" evidence="1">
    <location>
        <begin position="94"/>
        <end position="122"/>
    </location>
</feature>
<name>A0ABS8XV22_9BURK</name>
<evidence type="ECO:0000313" key="3">
    <source>
        <dbReference type="Proteomes" id="UP001200741"/>
    </source>
</evidence>
<comment type="caution">
    <text evidence="2">The sequence shown here is derived from an EMBL/GenBank/DDBJ whole genome shotgun (WGS) entry which is preliminary data.</text>
</comment>
<gene>
    <name evidence="2" type="ORF">LXT13_19255</name>
</gene>